<dbReference type="EMBL" id="MU551628">
    <property type="protein sequence ID" value="KAI5621840.1"/>
    <property type="molecule type" value="Genomic_DNA"/>
</dbReference>
<sequence>MKAASNPITLATSYKACSQPVRKPQSQPVPSVGEITRTCSPSQALFPSPADVSDRDQPRMLCIASDEFYTHMLASPPYLRAGSTLVQLKSNRKKTWRRNGDWKRVGVILVEAPSQPETMARTNLLVRLAKQREHHPAASLRSIPALRSDWTSVERIRPIARESHGFPSGGGD</sequence>
<keyword evidence="2" id="KW-1185">Reference proteome</keyword>
<protein>
    <submittedName>
        <fullName evidence="1">Uncharacterized protein</fullName>
    </submittedName>
</protein>
<organism evidence="1 2">
    <name type="scientific">Silurus asotus</name>
    <name type="common">Amur catfish</name>
    <name type="synonym">Parasilurus asotus</name>
    <dbReference type="NCBI Taxonomy" id="30991"/>
    <lineage>
        <taxon>Eukaryota</taxon>
        <taxon>Metazoa</taxon>
        <taxon>Chordata</taxon>
        <taxon>Craniata</taxon>
        <taxon>Vertebrata</taxon>
        <taxon>Euteleostomi</taxon>
        <taxon>Actinopterygii</taxon>
        <taxon>Neopterygii</taxon>
        <taxon>Teleostei</taxon>
        <taxon>Ostariophysi</taxon>
        <taxon>Siluriformes</taxon>
        <taxon>Siluridae</taxon>
        <taxon>Silurus</taxon>
    </lineage>
</organism>
<gene>
    <name evidence="1" type="ORF">C0J50_18597</name>
</gene>
<proteinExistence type="predicted"/>
<comment type="caution">
    <text evidence="1">The sequence shown here is derived from an EMBL/GenBank/DDBJ whole genome shotgun (WGS) entry which is preliminary data.</text>
</comment>
<name>A0AAD5ATI0_SILAS</name>
<accession>A0AAD5ATI0</accession>
<dbReference type="Proteomes" id="UP001205998">
    <property type="component" value="Unassembled WGS sequence"/>
</dbReference>
<dbReference type="AlphaFoldDB" id="A0AAD5ATI0"/>
<evidence type="ECO:0000313" key="2">
    <source>
        <dbReference type="Proteomes" id="UP001205998"/>
    </source>
</evidence>
<reference evidence="1" key="1">
    <citation type="submission" date="2018-07" db="EMBL/GenBank/DDBJ databases">
        <title>Comparative genomics of catfishes provides insights into carnivory and benthic adaptation.</title>
        <authorList>
            <person name="Zhang Y."/>
            <person name="Wang D."/>
            <person name="Peng Z."/>
            <person name="Zheng S."/>
            <person name="Shao F."/>
            <person name="Tao W."/>
        </authorList>
    </citation>
    <scope>NUCLEOTIDE SEQUENCE</scope>
    <source>
        <strain evidence="1">Chongqing</strain>
    </source>
</reference>
<evidence type="ECO:0000313" key="1">
    <source>
        <dbReference type="EMBL" id="KAI5621840.1"/>
    </source>
</evidence>